<dbReference type="EMBL" id="JASBAO010000001">
    <property type="protein sequence ID" value="MDI2090157.1"/>
    <property type="molecule type" value="Genomic_DNA"/>
</dbReference>
<accession>A0ABT6PZ76</accession>
<sequence length="47" mass="5266">MNRIKLDHQSAPKGFFFILNEAHTIICKIIQAEVNVEGKNVIDISIG</sequence>
<feature type="domain" description="BstA-like C-terminal" evidence="1">
    <location>
        <begin position="2"/>
        <end position="47"/>
    </location>
</feature>
<name>A0ABT6PZ76_9PROT</name>
<dbReference type="Proteomes" id="UP001431634">
    <property type="component" value="Unassembled WGS sequence"/>
</dbReference>
<evidence type="ECO:0000313" key="2">
    <source>
        <dbReference type="EMBL" id="MDI2090157.1"/>
    </source>
</evidence>
<evidence type="ECO:0000313" key="3">
    <source>
        <dbReference type="Proteomes" id="UP001431634"/>
    </source>
</evidence>
<dbReference type="Pfam" id="PF26567">
    <property type="entry name" value="BstA_C"/>
    <property type="match status" value="1"/>
</dbReference>
<reference evidence="2" key="1">
    <citation type="submission" date="2023-05" db="EMBL/GenBank/DDBJ databases">
        <title>Whole genome sequence of Commensalibacter sp.</title>
        <authorList>
            <person name="Charoenyingcharoen P."/>
            <person name="Yukphan P."/>
        </authorList>
    </citation>
    <scope>NUCLEOTIDE SEQUENCE</scope>
    <source>
        <strain evidence="2">TBRC 16381</strain>
    </source>
</reference>
<dbReference type="InterPro" id="IPR058744">
    <property type="entry name" value="BstA-like_C"/>
</dbReference>
<protein>
    <recommendedName>
        <fullName evidence="1">BstA-like C-terminal domain-containing protein</fullName>
    </recommendedName>
</protein>
<proteinExistence type="predicted"/>
<evidence type="ECO:0000259" key="1">
    <source>
        <dbReference type="Pfam" id="PF26567"/>
    </source>
</evidence>
<organism evidence="2 3">
    <name type="scientific">Commensalibacter oyaizuii</name>
    <dbReference type="NCBI Taxonomy" id="3043873"/>
    <lineage>
        <taxon>Bacteria</taxon>
        <taxon>Pseudomonadati</taxon>
        <taxon>Pseudomonadota</taxon>
        <taxon>Alphaproteobacteria</taxon>
        <taxon>Acetobacterales</taxon>
        <taxon>Acetobacteraceae</taxon>
    </lineage>
</organism>
<gene>
    <name evidence="2" type="ORF">QJV27_01970</name>
</gene>
<dbReference type="RefSeq" id="WP_281447308.1">
    <property type="nucleotide sequence ID" value="NZ_JASBAO010000001.1"/>
</dbReference>
<comment type="caution">
    <text evidence="2">The sequence shown here is derived from an EMBL/GenBank/DDBJ whole genome shotgun (WGS) entry which is preliminary data.</text>
</comment>
<keyword evidence="3" id="KW-1185">Reference proteome</keyword>